<dbReference type="InterPro" id="IPR036390">
    <property type="entry name" value="WH_DNA-bd_sf"/>
</dbReference>
<dbReference type="Gene3D" id="1.10.3290.10">
    <property type="entry name" value="Fido-like domain"/>
    <property type="match status" value="1"/>
</dbReference>
<proteinExistence type="predicted"/>
<protein>
    <submittedName>
        <fullName evidence="2">Fic family protein</fullName>
    </submittedName>
</protein>
<evidence type="ECO:0000259" key="1">
    <source>
        <dbReference type="PROSITE" id="PS51459"/>
    </source>
</evidence>
<dbReference type="Pfam" id="PF02661">
    <property type="entry name" value="Fic"/>
    <property type="match status" value="1"/>
</dbReference>
<dbReference type="InterPro" id="IPR036388">
    <property type="entry name" value="WH-like_DNA-bd_sf"/>
</dbReference>
<dbReference type="PROSITE" id="PS51459">
    <property type="entry name" value="FIDO"/>
    <property type="match status" value="1"/>
</dbReference>
<gene>
    <name evidence="2" type="ORF">GCM10009851_20740</name>
</gene>
<dbReference type="InterPro" id="IPR036597">
    <property type="entry name" value="Fido-like_dom_sf"/>
</dbReference>
<sequence length="414" mass="45005">MVTHVEIDRVPIAPLGFEVRTWRPRSVEHYSNAEVARQTGEYQSAVAPPIAAWSAHLSGALAAEVADATRFLIEFDFHAVAQLGKQNPALGPMSAILLRTESSSSSQIEQLTASAKQLALAELGEESRANAATVVGNVRAMEAALRLSADLDLVSILAMHRELLTRQPGLEREAGRLRGELVWIGNRDTAGPRGATFIAPQHELVQGALDDLVGFMRRDDLPVLVQIAVAHAQFETIHPFVDGNGRTGRALAQALLRGKGLATHTTVPLSAGLLTGTEQYFDALEQYRRGDAAPIIQRFCQASRYAAVTGRSLVDQLAQQLDASRGRLEGVRPQAAAWRILPVLIQQPVVNTSYLMNSLGLSAMTVGRALDTLVERGVVREGTGAARRRVWRHPGILDVLDTYAAEVRRAPRRR</sequence>
<dbReference type="InterPro" id="IPR003812">
    <property type="entry name" value="Fido"/>
</dbReference>
<dbReference type="SUPFAM" id="SSF46785">
    <property type="entry name" value="Winged helix' DNA-binding domain"/>
    <property type="match status" value="1"/>
</dbReference>
<dbReference type="PANTHER" id="PTHR13504:SF38">
    <property type="entry name" value="FIDO DOMAIN-CONTAINING PROTEIN"/>
    <property type="match status" value="1"/>
</dbReference>
<dbReference type="Gene3D" id="1.10.10.10">
    <property type="entry name" value="Winged helix-like DNA-binding domain superfamily/Winged helix DNA-binding domain"/>
    <property type="match status" value="1"/>
</dbReference>
<dbReference type="PANTHER" id="PTHR13504">
    <property type="entry name" value="FIDO DOMAIN-CONTAINING PROTEIN DDB_G0283145"/>
    <property type="match status" value="1"/>
</dbReference>
<evidence type="ECO:0000313" key="2">
    <source>
        <dbReference type="EMBL" id="GAA2235574.1"/>
    </source>
</evidence>
<reference evidence="3" key="1">
    <citation type="journal article" date="2019" name="Int. J. Syst. Evol. Microbiol.">
        <title>The Global Catalogue of Microorganisms (GCM) 10K type strain sequencing project: providing services to taxonomists for standard genome sequencing and annotation.</title>
        <authorList>
            <consortium name="The Broad Institute Genomics Platform"/>
            <consortium name="The Broad Institute Genome Sequencing Center for Infectious Disease"/>
            <person name="Wu L."/>
            <person name="Ma J."/>
        </authorList>
    </citation>
    <scope>NUCLEOTIDE SEQUENCE [LARGE SCALE GENOMIC DNA]</scope>
    <source>
        <strain evidence="3">JCM 16117</strain>
    </source>
</reference>
<dbReference type="SUPFAM" id="SSF140931">
    <property type="entry name" value="Fic-like"/>
    <property type="match status" value="1"/>
</dbReference>
<comment type="caution">
    <text evidence="2">The sequence shown here is derived from an EMBL/GenBank/DDBJ whole genome shotgun (WGS) entry which is preliminary data.</text>
</comment>
<organism evidence="2 3">
    <name type="scientific">Herbiconiux moechotypicola</name>
    <dbReference type="NCBI Taxonomy" id="637393"/>
    <lineage>
        <taxon>Bacteria</taxon>
        <taxon>Bacillati</taxon>
        <taxon>Actinomycetota</taxon>
        <taxon>Actinomycetes</taxon>
        <taxon>Micrococcales</taxon>
        <taxon>Microbacteriaceae</taxon>
        <taxon>Herbiconiux</taxon>
    </lineage>
</organism>
<accession>A0ABP5QKA6</accession>
<dbReference type="EMBL" id="BAAAQY010000005">
    <property type="protein sequence ID" value="GAA2235574.1"/>
    <property type="molecule type" value="Genomic_DNA"/>
</dbReference>
<feature type="domain" description="Fido" evidence="1">
    <location>
        <begin position="151"/>
        <end position="301"/>
    </location>
</feature>
<evidence type="ECO:0000313" key="3">
    <source>
        <dbReference type="Proteomes" id="UP001500929"/>
    </source>
</evidence>
<dbReference type="Proteomes" id="UP001500929">
    <property type="component" value="Unassembled WGS sequence"/>
</dbReference>
<keyword evidence="3" id="KW-1185">Reference proteome</keyword>
<dbReference type="InterPro" id="IPR040198">
    <property type="entry name" value="Fido_containing"/>
</dbReference>
<name>A0ABP5QKA6_9MICO</name>